<comment type="caution">
    <text evidence="1">The sequence shown here is derived from an EMBL/GenBank/DDBJ whole genome shotgun (WGS) entry which is preliminary data.</text>
</comment>
<evidence type="ECO:0000313" key="1">
    <source>
        <dbReference type="EMBL" id="EFF80537.1"/>
    </source>
</evidence>
<sequence>MTVSVVVRVLTSSATMRGGAQSWAARTRSCSSVRLPGVGCSLWWGPGVL</sequence>
<dbReference type="AlphaFoldDB" id="D4TX86"/>
<protein>
    <submittedName>
        <fullName evidence="1">Uncharacterized protein</fullName>
    </submittedName>
</protein>
<dbReference type="EMBL" id="ACYT02000015">
    <property type="protein sequence ID" value="EFF80537.1"/>
    <property type="molecule type" value="Genomic_DNA"/>
</dbReference>
<dbReference type="HOGENOM" id="CLU_3131397_0_0_11"/>
<dbReference type="Proteomes" id="UP000003150">
    <property type="component" value="Unassembled WGS sequence"/>
</dbReference>
<proteinExistence type="predicted"/>
<accession>D4TX86</accession>
<evidence type="ECO:0000313" key="2">
    <source>
        <dbReference type="Proteomes" id="UP000003150"/>
    </source>
</evidence>
<gene>
    <name evidence="1" type="ORF">HMPREF0970_00543</name>
</gene>
<organism evidence="1 2">
    <name type="scientific">Schaalia odontolytica F0309</name>
    <dbReference type="NCBI Taxonomy" id="649742"/>
    <lineage>
        <taxon>Bacteria</taxon>
        <taxon>Bacillati</taxon>
        <taxon>Actinomycetota</taxon>
        <taxon>Actinomycetes</taxon>
        <taxon>Actinomycetales</taxon>
        <taxon>Actinomycetaceae</taxon>
        <taxon>Schaalia</taxon>
    </lineage>
</organism>
<reference evidence="1 2" key="1">
    <citation type="submission" date="2009-10" db="EMBL/GenBank/DDBJ databases">
        <authorList>
            <person name="Weinstock G."/>
            <person name="Sodergren E."/>
            <person name="Clifton S."/>
            <person name="Fulton L."/>
            <person name="Fulton B."/>
            <person name="Courtney L."/>
            <person name="Fronick C."/>
            <person name="Harrison M."/>
            <person name="Strong C."/>
            <person name="Farmer C."/>
            <person name="Delahaunty K."/>
            <person name="Markovic C."/>
            <person name="Hall O."/>
            <person name="Minx P."/>
            <person name="Tomlinson C."/>
            <person name="Mitreva M."/>
            <person name="Nelson J."/>
            <person name="Hou S."/>
            <person name="Wollam A."/>
            <person name="Pepin K.H."/>
            <person name="Johnson M."/>
            <person name="Bhonagiri V."/>
            <person name="Nash W.E."/>
            <person name="Warren W."/>
            <person name="Chinwalla A."/>
            <person name="Mardis E.R."/>
            <person name="Wilson R.K."/>
        </authorList>
    </citation>
    <scope>NUCLEOTIDE SEQUENCE [LARGE SCALE GENOMIC DNA]</scope>
    <source>
        <strain evidence="1 2">F0309</strain>
    </source>
</reference>
<name>D4TX86_9ACTO</name>